<dbReference type="SUPFAM" id="SSF81886">
    <property type="entry name" value="Helical scaffold and wing domains of SecA"/>
    <property type="match status" value="1"/>
</dbReference>
<dbReference type="EMBL" id="FPJW01000001">
    <property type="protein sequence ID" value="SFX03447.1"/>
    <property type="molecule type" value="Genomic_DNA"/>
</dbReference>
<evidence type="ECO:0000259" key="18">
    <source>
        <dbReference type="PROSITE" id="PS51192"/>
    </source>
</evidence>
<gene>
    <name evidence="15" type="primary">secA</name>
    <name evidence="21" type="ORF">SAMN02745752_00291</name>
</gene>
<dbReference type="GO" id="GO:0005886">
    <property type="term" value="C:plasma membrane"/>
    <property type="evidence" value="ECO:0007669"/>
    <property type="project" value="UniProtKB-SubCell"/>
</dbReference>
<keyword evidence="8 15" id="KW-0547">Nucleotide-binding</keyword>
<dbReference type="Gene3D" id="3.40.50.300">
    <property type="entry name" value="P-loop containing nucleotide triphosphate hydrolases"/>
    <property type="match status" value="2"/>
</dbReference>
<dbReference type="GO" id="GO:0065002">
    <property type="term" value="P:intracellular protein transmembrane transport"/>
    <property type="evidence" value="ECO:0007669"/>
    <property type="project" value="UniProtKB-UniRule"/>
</dbReference>
<evidence type="ECO:0000256" key="13">
    <source>
        <dbReference type="ARBA" id="ARBA00023010"/>
    </source>
</evidence>
<dbReference type="EC" id="7.4.2.8" evidence="15"/>
<evidence type="ECO:0000256" key="14">
    <source>
        <dbReference type="ARBA" id="ARBA00023136"/>
    </source>
</evidence>
<evidence type="ECO:0000256" key="4">
    <source>
        <dbReference type="ARBA" id="ARBA00022475"/>
    </source>
</evidence>
<feature type="binding site" evidence="15">
    <location>
        <begin position="105"/>
        <end position="109"/>
    </location>
    <ligand>
        <name>ATP</name>
        <dbReference type="ChEBI" id="CHEBI:30616"/>
    </ligand>
</feature>
<feature type="compositionally biased region" description="Basic and acidic residues" evidence="17">
    <location>
        <begin position="871"/>
        <end position="880"/>
    </location>
</feature>
<dbReference type="InterPro" id="IPR001650">
    <property type="entry name" value="Helicase_C-like"/>
</dbReference>
<dbReference type="PRINTS" id="PR00906">
    <property type="entry name" value="SECA"/>
</dbReference>
<evidence type="ECO:0000256" key="17">
    <source>
        <dbReference type="SAM" id="MobiDB-lite"/>
    </source>
</evidence>
<keyword evidence="5 15" id="KW-0963">Cytoplasm</keyword>
<dbReference type="InterPro" id="IPR000185">
    <property type="entry name" value="SecA"/>
</dbReference>
<keyword evidence="12 15" id="KW-1278">Translocase</keyword>
<dbReference type="InterPro" id="IPR011116">
    <property type="entry name" value="SecA_Wing/Scaffold"/>
</dbReference>
<dbReference type="SMART" id="SM00958">
    <property type="entry name" value="SecA_PP_bind"/>
    <property type="match status" value="1"/>
</dbReference>
<keyword evidence="22" id="KW-1185">Reference proteome</keyword>
<dbReference type="FunFam" id="3.40.50.300:FF:000334">
    <property type="entry name" value="Protein translocase subunit SecA"/>
    <property type="match status" value="1"/>
</dbReference>
<dbReference type="FunFam" id="3.40.50.300:FF:000113">
    <property type="entry name" value="Preprotein translocase subunit SecA"/>
    <property type="match status" value="1"/>
</dbReference>
<keyword evidence="13 15" id="KW-0811">Translocation</keyword>
<dbReference type="Pfam" id="PF02810">
    <property type="entry name" value="SEC-C"/>
    <property type="match status" value="1"/>
</dbReference>
<comment type="subunit">
    <text evidence="15">Monomer and homodimer. Part of the essential Sec protein translocation apparatus which comprises SecA, SecYEG and auxiliary proteins SecDF-YajC and YidC.</text>
</comment>
<comment type="similarity">
    <text evidence="2 15 16">Belongs to the SecA family.</text>
</comment>
<sequence length="900" mass="102468">MITPLLKKIFGSKNERELKRLRKIVEQINALEPQLESLQEADFKQRTQALKERAAQGESLDRLLPESFALVREASKRALGMRHFDVQLIGGMVLHEGKIAEMRTGEGKTLVATLAVYLNALAGKGVHVVTVNDYLARRDAGWMGRLYNYLGLTVGVIYSGQSQEEKRTAYQADITYGTNNEFGFDYLRDNMAFSLQDRVQRDLFYAVVDEVDSILIDEARTPLIISGAAEDSSELYRAINRLMPSLKPWDEEAEVGDFIVDEKQRSIELTEQGHQLVEELLTKEGLLKEGDSLYAAGNLNLLHHVHSALRAHQMFHKDVDYIVSEGQVVIVDEHTGRTMPGRRWGEGLHQAVEAKEGLRIQAESQTLASTTFQNYFRIYEKLSGMTGTADTEAYEFNHIYGLDVVVIPTNRPVQRIDLNDLVYMTAEEKYAAIIEDVRYCVEKGQPVLVGTASIETSEYVSRLLKKAGVQHKVLNAKQHESEAEIIAQAGRPGAVTLATNMAGRGTDIMLGGNWEAEAAKLADATPEKLEKLKSEWQQRHDAVLEAGGLHVIGTERHESRRIDNQLRGRSGRQGDPGSTRFFLSLEDNLMRIFASERVKNMMSMLGMKEGEAIEHKMVTNAVEKAQRKVESRNFDIRKQLLEYDDVNNDQRRVVYSQRREILEAEEIAEEVTLMRQDVLDDAVSQFIPPQSMPEQWRIAELEKHLEAEFNLSVPVQQWLDEDKQLHEESLREKLQQALQDAYAEKEQQAGAELLRKFEQQVMLQVLDTRWKEHLQSMDQLRQGIHLRGYAQKNPKQEYKREAYGLFEHFLGNVRKDVVRILSHVKIRTPEEVEALERQRRAESELLMQRQNARHENPDAASGQQDGSAQPFKRDFPKVGRNDPCPCGSGKKFKQCHGKLS</sequence>
<evidence type="ECO:0000256" key="6">
    <source>
        <dbReference type="ARBA" id="ARBA00022519"/>
    </source>
</evidence>
<dbReference type="NCBIfam" id="TIGR00963">
    <property type="entry name" value="secA"/>
    <property type="match status" value="1"/>
</dbReference>
<dbReference type="GO" id="GO:0005829">
    <property type="term" value="C:cytosol"/>
    <property type="evidence" value="ECO:0007669"/>
    <property type="project" value="TreeGrafter"/>
</dbReference>
<dbReference type="Gene3D" id="1.10.3060.10">
    <property type="entry name" value="Helical scaffold and wing domains of SecA"/>
    <property type="match status" value="1"/>
</dbReference>
<keyword evidence="10 15" id="KW-0067">ATP-binding</keyword>
<evidence type="ECO:0000313" key="21">
    <source>
        <dbReference type="EMBL" id="SFX03447.1"/>
    </source>
</evidence>
<comment type="cofactor">
    <cofactor evidence="1">
        <name>Zn(2+)</name>
        <dbReference type="ChEBI" id="CHEBI:29105"/>
    </cofactor>
</comment>
<dbReference type="GO" id="GO:0017038">
    <property type="term" value="P:protein import"/>
    <property type="evidence" value="ECO:0007669"/>
    <property type="project" value="InterPro"/>
</dbReference>
<dbReference type="HAMAP" id="MF_01382">
    <property type="entry name" value="SecA"/>
    <property type="match status" value="1"/>
</dbReference>
<dbReference type="GO" id="GO:0031522">
    <property type="term" value="C:cell envelope Sec protein transport complex"/>
    <property type="evidence" value="ECO:0007669"/>
    <property type="project" value="TreeGrafter"/>
</dbReference>
<evidence type="ECO:0000256" key="10">
    <source>
        <dbReference type="ARBA" id="ARBA00022840"/>
    </source>
</evidence>
<dbReference type="Pfam" id="PF07516">
    <property type="entry name" value="SecA_SW"/>
    <property type="match status" value="1"/>
</dbReference>
<keyword evidence="6" id="KW-0997">Cell inner membrane</keyword>
<accession>A0A1K1TRW8</accession>
<dbReference type="InterPro" id="IPR036670">
    <property type="entry name" value="SecA_X-link_sf"/>
</dbReference>
<feature type="region of interest" description="Disordered" evidence="17">
    <location>
        <begin position="851"/>
        <end position="890"/>
    </location>
</feature>
<feature type="domain" description="SecA family profile" evidence="20">
    <location>
        <begin position="3"/>
        <end position="614"/>
    </location>
</feature>
<feature type="binding site" evidence="15">
    <location>
        <position position="507"/>
    </location>
    <ligand>
        <name>ATP</name>
        <dbReference type="ChEBI" id="CHEBI:30616"/>
    </ligand>
</feature>
<dbReference type="PROSITE" id="PS51192">
    <property type="entry name" value="HELICASE_ATP_BIND_1"/>
    <property type="match status" value="1"/>
</dbReference>
<dbReference type="InterPro" id="IPR011130">
    <property type="entry name" value="SecA_preprotein_X-link_dom"/>
</dbReference>
<dbReference type="Proteomes" id="UP000182350">
    <property type="component" value="Unassembled WGS sequence"/>
</dbReference>
<comment type="subcellular location">
    <subcellularLocation>
        <location evidence="15">Cell membrane</location>
        <topology evidence="15">Peripheral membrane protein</topology>
        <orientation evidence="15">Cytoplasmic side</orientation>
    </subcellularLocation>
    <subcellularLocation>
        <location evidence="15">Cytoplasm</location>
    </subcellularLocation>
    <text evidence="15">Distribution is 50-50.</text>
</comment>
<evidence type="ECO:0000256" key="11">
    <source>
        <dbReference type="ARBA" id="ARBA00022927"/>
    </source>
</evidence>
<dbReference type="GO" id="GO:0006605">
    <property type="term" value="P:protein targeting"/>
    <property type="evidence" value="ECO:0007669"/>
    <property type="project" value="UniProtKB-UniRule"/>
</dbReference>
<evidence type="ECO:0000256" key="8">
    <source>
        <dbReference type="ARBA" id="ARBA00022741"/>
    </source>
</evidence>
<organism evidence="21 22">
    <name type="scientific">Marinospirillum alkaliphilum DSM 21637</name>
    <dbReference type="NCBI Taxonomy" id="1122209"/>
    <lineage>
        <taxon>Bacteria</taxon>
        <taxon>Pseudomonadati</taxon>
        <taxon>Pseudomonadota</taxon>
        <taxon>Gammaproteobacteria</taxon>
        <taxon>Oceanospirillales</taxon>
        <taxon>Oceanospirillaceae</taxon>
        <taxon>Marinospirillum</taxon>
    </lineage>
</organism>
<keyword evidence="3 15" id="KW-0813">Transport</keyword>
<dbReference type="InterPro" id="IPR027417">
    <property type="entry name" value="P-loop_NTPase"/>
</dbReference>
<evidence type="ECO:0000256" key="5">
    <source>
        <dbReference type="ARBA" id="ARBA00022490"/>
    </source>
</evidence>
<dbReference type="STRING" id="1122209.SAMN02745752_00291"/>
<dbReference type="CDD" id="cd18803">
    <property type="entry name" value="SF2_C_secA"/>
    <property type="match status" value="1"/>
</dbReference>
<dbReference type="NCBIfam" id="NF009538">
    <property type="entry name" value="PRK12904.1"/>
    <property type="match status" value="1"/>
</dbReference>
<comment type="catalytic activity">
    <reaction evidence="15">
        <text>ATP + H2O + cellular proteinSide 1 = ADP + phosphate + cellular proteinSide 2.</text>
        <dbReference type="EC" id="7.4.2.8"/>
    </reaction>
</comment>
<dbReference type="PROSITE" id="PS51194">
    <property type="entry name" value="HELICASE_CTER"/>
    <property type="match status" value="1"/>
</dbReference>
<dbReference type="GO" id="GO:0046872">
    <property type="term" value="F:metal ion binding"/>
    <property type="evidence" value="ECO:0007669"/>
    <property type="project" value="UniProtKB-KW"/>
</dbReference>
<dbReference type="SUPFAM" id="SSF81767">
    <property type="entry name" value="Pre-protein crosslinking domain of SecA"/>
    <property type="match status" value="1"/>
</dbReference>
<dbReference type="InterPro" id="IPR044722">
    <property type="entry name" value="SecA_SF2_C"/>
</dbReference>
<feature type="domain" description="Helicase C-terminal" evidence="19">
    <location>
        <begin position="417"/>
        <end position="630"/>
    </location>
</feature>
<dbReference type="InterPro" id="IPR014001">
    <property type="entry name" value="Helicase_ATP-bd"/>
</dbReference>
<proteinExistence type="inferred from homology"/>
<reference evidence="21 22" key="1">
    <citation type="submission" date="2016-11" db="EMBL/GenBank/DDBJ databases">
        <authorList>
            <person name="Jaros S."/>
            <person name="Januszkiewicz K."/>
            <person name="Wedrychowicz H."/>
        </authorList>
    </citation>
    <scope>NUCLEOTIDE SEQUENCE [LARGE SCALE GENOMIC DNA]</scope>
    <source>
        <strain evidence="21 22">DSM 21637</strain>
    </source>
</reference>
<dbReference type="CDD" id="cd17928">
    <property type="entry name" value="DEXDc_SecA"/>
    <property type="match status" value="1"/>
</dbReference>
<keyword evidence="4 15" id="KW-1003">Cell membrane</keyword>
<dbReference type="SMART" id="SM00957">
    <property type="entry name" value="SecA_DEAD"/>
    <property type="match status" value="1"/>
</dbReference>
<dbReference type="Pfam" id="PF21090">
    <property type="entry name" value="P-loop_SecA"/>
    <property type="match status" value="1"/>
</dbReference>
<name>A0A1K1TRW8_9GAMM</name>
<dbReference type="FunFam" id="3.90.1440.10:FF:000001">
    <property type="entry name" value="Preprotein translocase subunit SecA"/>
    <property type="match status" value="1"/>
</dbReference>
<dbReference type="GO" id="GO:0043952">
    <property type="term" value="P:protein transport by the Sec complex"/>
    <property type="evidence" value="ECO:0007669"/>
    <property type="project" value="UniProtKB-ARBA"/>
</dbReference>
<evidence type="ECO:0000256" key="15">
    <source>
        <dbReference type="HAMAP-Rule" id="MF_01382"/>
    </source>
</evidence>
<evidence type="ECO:0000256" key="1">
    <source>
        <dbReference type="ARBA" id="ARBA00001947"/>
    </source>
</evidence>
<dbReference type="OrthoDB" id="9805579at2"/>
<keyword evidence="9" id="KW-0862">Zinc</keyword>
<dbReference type="GO" id="GO:0005524">
    <property type="term" value="F:ATP binding"/>
    <property type="evidence" value="ECO:0007669"/>
    <property type="project" value="UniProtKB-UniRule"/>
</dbReference>
<dbReference type="PANTHER" id="PTHR30612:SF0">
    <property type="entry name" value="CHLOROPLAST PROTEIN-TRANSPORTING ATPASE"/>
    <property type="match status" value="1"/>
</dbReference>
<dbReference type="RefSeq" id="WP_072324528.1">
    <property type="nucleotide sequence ID" value="NZ_FPJW01000001.1"/>
</dbReference>
<keyword evidence="7" id="KW-0479">Metal-binding</keyword>
<evidence type="ECO:0000256" key="2">
    <source>
        <dbReference type="ARBA" id="ARBA00007650"/>
    </source>
</evidence>
<evidence type="ECO:0000256" key="7">
    <source>
        <dbReference type="ARBA" id="ARBA00022723"/>
    </source>
</evidence>
<evidence type="ECO:0000256" key="12">
    <source>
        <dbReference type="ARBA" id="ARBA00022967"/>
    </source>
</evidence>
<protein>
    <recommendedName>
        <fullName evidence="15 16">Protein translocase subunit SecA</fullName>
        <ecNumber evidence="15">7.4.2.8</ecNumber>
    </recommendedName>
</protein>
<dbReference type="PANTHER" id="PTHR30612">
    <property type="entry name" value="SECA INNER MEMBRANE COMPONENT OF SEC PROTEIN SECRETION SYSTEM"/>
    <property type="match status" value="1"/>
</dbReference>
<keyword evidence="14 15" id="KW-0472">Membrane</keyword>
<dbReference type="InterPro" id="IPR036266">
    <property type="entry name" value="SecA_Wing/Scaffold_sf"/>
</dbReference>
<evidence type="ECO:0000256" key="9">
    <source>
        <dbReference type="ARBA" id="ARBA00022833"/>
    </source>
</evidence>
<comment type="function">
    <text evidence="15">Part of the Sec protein translocase complex. Interacts with the SecYEG preprotein conducting channel. Has a central role in coupling the hydrolysis of ATP to the transfer of proteins into and across the cell membrane, serving both as a receptor for the preprotein-SecB complex and as an ATP-driven molecular motor driving the stepwise translocation of polypeptide chains across the membrane.</text>
</comment>
<dbReference type="Gene3D" id="3.90.1440.10">
    <property type="entry name" value="SecA, preprotein cross-linking domain"/>
    <property type="match status" value="1"/>
</dbReference>
<dbReference type="Pfam" id="PF07517">
    <property type="entry name" value="SecA_DEAD"/>
    <property type="match status" value="1"/>
</dbReference>
<dbReference type="InterPro" id="IPR004027">
    <property type="entry name" value="SEC_C_motif"/>
</dbReference>
<dbReference type="InterPro" id="IPR011115">
    <property type="entry name" value="SecA_DEAD"/>
</dbReference>
<dbReference type="FunFam" id="1.10.3060.10:FF:000003">
    <property type="entry name" value="Protein translocase subunit SecA"/>
    <property type="match status" value="1"/>
</dbReference>
<feature type="domain" description="Helicase ATP-binding" evidence="18">
    <location>
        <begin position="89"/>
        <end position="247"/>
    </location>
</feature>
<feature type="binding site" evidence="15">
    <location>
        <position position="87"/>
    </location>
    <ligand>
        <name>ATP</name>
        <dbReference type="ChEBI" id="CHEBI:30616"/>
    </ligand>
</feature>
<dbReference type="SUPFAM" id="SSF52540">
    <property type="entry name" value="P-loop containing nucleoside triphosphate hydrolases"/>
    <property type="match status" value="2"/>
</dbReference>
<evidence type="ECO:0000313" key="22">
    <source>
        <dbReference type="Proteomes" id="UP000182350"/>
    </source>
</evidence>
<evidence type="ECO:0000259" key="19">
    <source>
        <dbReference type="PROSITE" id="PS51194"/>
    </source>
</evidence>
<dbReference type="AlphaFoldDB" id="A0A1K1TRW8"/>
<evidence type="ECO:0000259" key="20">
    <source>
        <dbReference type="PROSITE" id="PS51196"/>
    </source>
</evidence>
<evidence type="ECO:0000256" key="16">
    <source>
        <dbReference type="RuleBase" id="RU003874"/>
    </source>
</evidence>
<dbReference type="Pfam" id="PF01043">
    <property type="entry name" value="SecA_PP_bind"/>
    <property type="match status" value="1"/>
</dbReference>
<evidence type="ECO:0000256" key="3">
    <source>
        <dbReference type="ARBA" id="ARBA00022448"/>
    </source>
</evidence>
<keyword evidence="11 15" id="KW-0653">Protein transport</keyword>
<dbReference type="PROSITE" id="PS51196">
    <property type="entry name" value="SECA_MOTOR_DEAD"/>
    <property type="match status" value="1"/>
</dbReference>
<dbReference type="InterPro" id="IPR014018">
    <property type="entry name" value="SecA_motor_DEAD"/>
</dbReference>
<dbReference type="GO" id="GO:0008564">
    <property type="term" value="F:protein-exporting ATPase activity"/>
    <property type="evidence" value="ECO:0007669"/>
    <property type="project" value="UniProtKB-EC"/>
</dbReference>